<sequence length="139" mass="16618">MIFQYKKKLADNTFLFITYSYKNSKITENIELSNGDLSTAFAQERIQESKKDKESELTLKEIYQFYNLDYPKQQNISSSNKVLDYLKTYNIDKAWLEKKSHEILYDDVLKVWFEKGSQRYSFKNLGDLKIERAEMFTSE</sequence>
<accession>A0ABS5B1G8</accession>
<proteinExistence type="predicted"/>
<comment type="caution">
    <text evidence="1">The sequence shown here is derived from an EMBL/GenBank/DDBJ whole genome shotgun (WGS) entry which is preliminary data.</text>
</comment>
<reference evidence="1 2" key="1">
    <citation type="submission" date="2018-02" db="EMBL/GenBank/DDBJ databases">
        <title>Draft genome sequence of Streptococcus oricebi CCUG 70868T type strain.</title>
        <authorList>
            <person name="Mendez V."/>
            <person name="Salva-Serra F."/>
            <person name="Jaen-Luchoro D."/>
            <person name="Gonzales-Siles L."/>
            <person name="Karlsson R."/>
            <person name="Engstrom-Jakobsson H."/>
            <person name="Busquets A."/>
            <person name="Gomila M."/>
            <person name="Pineiro-Iglesias B."/>
            <person name="Bennasar-Figueras A."/>
            <person name="Seeger M."/>
            <person name="Moore E."/>
        </authorList>
    </citation>
    <scope>NUCLEOTIDE SEQUENCE [LARGE SCALE GENOMIC DNA]</scope>
    <source>
        <strain evidence="1 2">CCUG 70868</strain>
    </source>
</reference>
<name>A0ABS5B1G8_9STRE</name>
<evidence type="ECO:0000313" key="1">
    <source>
        <dbReference type="EMBL" id="MBP2622657.1"/>
    </source>
</evidence>
<gene>
    <name evidence="1" type="ORF">C4K46_01745</name>
</gene>
<keyword evidence="2" id="KW-1185">Reference proteome</keyword>
<dbReference type="NCBIfam" id="NF033863">
    <property type="entry name" value="immun_TipC_fam"/>
    <property type="match status" value="1"/>
</dbReference>
<dbReference type="EMBL" id="PRDG01000001">
    <property type="protein sequence ID" value="MBP2622657.1"/>
    <property type="molecule type" value="Genomic_DNA"/>
</dbReference>
<dbReference type="InterPro" id="IPR048042">
    <property type="entry name" value="TipC-like"/>
</dbReference>
<dbReference type="Proteomes" id="UP001519296">
    <property type="component" value="Unassembled WGS sequence"/>
</dbReference>
<evidence type="ECO:0000313" key="2">
    <source>
        <dbReference type="Proteomes" id="UP001519296"/>
    </source>
</evidence>
<protein>
    <submittedName>
        <fullName evidence="1">Uncharacterized protein</fullName>
    </submittedName>
</protein>
<organism evidence="1 2">
    <name type="scientific">Streptococcus oricebi</name>
    <dbReference type="NCBI Taxonomy" id="1547447"/>
    <lineage>
        <taxon>Bacteria</taxon>
        <taxon>Bacillati</taxon>
        <taxon>Bacillota</taxon>
        <taxon>Bacilli</taxon>
        <taxon>Lactobacillales</taxon>
        <taxon>Streptococcaceae</taxon>
        <taxon>Streptococcus</taxon>
    </lineage>
</organism>